<dbReference type="OrthoDB" id="5413280at2759"/>
<dbReference type="EMBL" id="ML993890">
    <property type="protein sequence ID" value="KAF2203893.1"/>
    <property type="molecule type" value="Genomic_DNA"/>
</dbReference>
<evidence type="ECO:0000313" key="3">
    <source>
        <dbReference type="Proteomes" id="UP000799536"/>
    </source>
</evidence>
<dbReference type="Proteomes" id="UP000799536">
    <property type="component" value="Unassembled WGS sequence"/>
</dbReference>
<accession>A0A9P4JWM4</accession>
<evidence type="ECO:0000313" key="2">
    <source>
        <dbReference type="EMBL" id="KAF2203893.1"/>
    </source>
</evidence>
<proteinExistence type="predicted"/>
<feature type="compositionally biased region" description="Basic and acidic residues" evidence="1">
    <location>
        <begin position="366"/>
        <end position="387"/>
    </location>
</feature>
<reference evidence="2" key="1">
    <citation type="journal article" date="2020" name="Stud. Mycol.">
        <title>101 Dothideomycetes genomes: a test case for predicting lifestyles and emergence of pathogens.</title>
        <authorList>
            <person name="Haridas S."/>
            <person name="Albert R."/>
            <person name="Binder M."/>
            <person name="Bloem J."/>
            <person name="Labutti K."/>
            <person name="Salamov A."/>
            <person name="Andreopoulos B."/>
            <person name="Baker S."/>
            <person name="Barry K."/>
            <person name="Bills G."/>
            <person name="Bluhm B."/>
            <person name="Cannon C."/>
            <person name="Castanera R."/>
            <person name="Culley D."/>
            <person name="Daum C."/>
            <person name="Ezra D."/>
            <person name="Gonzalez J."/>
            <person name="Henrissat B."/>
            <person name="Kuo A."/>
            <person name="Liang C."/>
            <person name="Lipzen A."/>
            <person name="Lutzoni F."/>
            <person name="Magnuson J."/>
            <person name="Mondo S."/>
            <person name="Nolan M."/>
            <person name="Ohm R."/>
            <person name="Pangilinan J."/>
            <person name="Park H.-J."/>
            <person name="Ramirez L."/>
            <person name="Alfaro M."/>
            <person name="Sun H."/>
            <person name="Tritt A."/>
            <person name="Yoshinaga Y."/>
            <person name="Zwiers L.-H."/>
            <person name="Turgeon B."/>
            <person name="Goodwin S."/>
            <person name="Spatafora J."/>
            <person name="Crous P."/>
            <person name="Grigoriev I."/>
        </authorList>
    </citation>
    <scope>NUCLEOTIDE SEQUENCE</scope>
    <source>
        <strain evidence="2">ATCC 74209</strain>
    </source>
</reference>
<feature type="region of interest" description="Disordered" evidence="1">
    <location>
        <begin position="212"/>
        <end position="253"/>
    </location>
</feature>
<gene>
    <name evidence="2" type="ORF">GQ43DRAFT_429446</name>
</gene>
<name>A0A9P4JWM4_9PLEO</name>
<organism evidence="2 3">
    <name type="scientific">Delitschia confertaspora ATCC 74209</name>
    <dbReference type="NCBI Taxonomy" id="1513339"/>
    <lineage>
        <taxon>Eukaryota</taxon>
        <taxon>Fungi</taxon>
        <taxon>Dikarya</taxon>
        <taxon>Ascomycota</taxon>
        <taxon>Pezizomycotina</taxon>
        <taxon>Dothideomycetes</taxon>
        <taxon>Pleosporomycetidae</taxon>
        <taxon>Pleosporales</taxon>
        <taxon>Delitschiaceae</taxon>
        <taxon>Delitschia</taxon>
    </lineage>
</organism>
<evidence type="ECO:0000256" key="1">
    <source>
        <dbReference type="SAM" id="MobiDB-lite"/>
    </source>
</evidence>
<feature type="region of interest" description="Disordered" evidence="1">
    <location>
        <begin position="350"/>
        <end position="395"/>
    </location>
</feature>
<dbReference type="AlphaFoldDB" id="A0A9P4JWM4"/>
<sequence length="395" mass="45207">MSYAFPHFPYGQSRPGAQACYHGIQQFTESDMGDEWDNDCLTSRYGPRRHTYATQGLHNNTLAPHEANIYYFENRSYPSQHTRNPRSRPETNPYFSHTPFHLSQFTHDSRSSPRNPNSSYFPQQFPDYPNPKYLEDPPPRRRSSRPTDNPSLPFDHAIAQLISALKVADKHLKSFYREFQDETSTIALYASPKLLDSLWIAKFELTKFNKPVSRKKQERARLGNEDAQYDDNNGGDYNHQNRDCQSKAPNGPALVRKSTSLRQTWTKLEQALLEAAQAKSLASAERRSCREAQDRAGIERVLGKLKTQGRDCVNLMKRARKEVAQVDVLIEELGFVRDIVKRWSIFAEGTGEDDDGAYGSDYDQNTGREENDYERDTEGAEQNHEGGRGGGRWGD</sequence>
<feature type="region of interest" description="Disordered" evidence="1">
    <location>
        <begin position="77"/>
        <end position="153"/>
    </location>
</feature>
<protein>
    <submittedName>
        <fullName evidence="2">Uncharacterized protein</fullName>
    </submittedName>
</protein>
<keyword evidence="3" id="KW-1185">Reference proteome</keyword>
<comment type="caution">
    <text evidence="2">The sequence shown here is derived from an EMBL/GenBank/DDBJ whole genome shotgun (WGS) entry which is preliminary data.</text>
</comment>